<dbReference type="GeneID" id="31020164"/>
<reference evidence="3 4" key="1">
    <citation type="submission" date="2016-10" db="EMBL/GenBank/DDBJ databases">
        <title>Proteomics and genomics reveal pathogen-plant mechanisms compatible with a hemibiotrophic lifestyle of Diplodia corticola.</title>
        <authorList>
            <person name="Fernandes I."/>
            <person name="De Jonge R."/>
            <person name="Van De Peer Y."/>
            <person name="Devreese B."/>
            <person name="Alves A."/>
            <person name="Esteves A.C."/>
        </authorList>
    </citation>
    <scope>NUCLEOTIDE SEQUENCE [LARGE SCALE GENOMIC DNA]</scope>
    <source>
        <strain evidence="3 4">CBS 112549</strain>
    </source>
</reference>
<comment type="caution">
    <text evidence="3">The sequence shown here is derived from an EMBL/GenBank/DDBJ whole genome shotgun (WGS) entry which is preliminary data.</text>
</comment>
<organism evidence="3 4">
    <name type="scientific">Diplodia corticola</name>
    <dbReference type="NCBI Taxonomy" id="236234"/>
    <lineage>
        <taxon>Eukaryota</taxon>
        <taxon>Fungi</taxon>
        <taxon>Dikarya</taxon>
        <taxon>Ascomycota</taxon>
        <taxon>Pezizomycotina</taxon>
        <taxon>Dothideomycetes</taxon>
        <taxon>Dothideomycetes incertae sedis</taxon>
        <taxon>Botryosphaeriales</taxon>
        <taxon>Botryosphaeriaceae</taxon>
        <taxon>Diplodia</taxon>
    </lineage>
</organism>
<proteinExistence type="predicted"/>
<dbReference type="EMBL" id="MNUE01000009">
    <property type="protein sequence ID" value="OJD36778.1"/>
    <property type="molecule type" value="Genomic_DNA"/>
</dbReference>
<accession>A0A1J9R9B9</accession>
<name>A0A1J9R9B9_9PEZI</name>
<keyword evidence="2" id="KW-0812">Transmembrane</keyword>
<sequence>MAPPQHHHNPAQGQPTTTTKPKPTPVLLPYRPHFPQGSTPPPKQGQQQQQQQEPSSSSSSRRPPPRDWKPVEPLQARYKPAARRWTMAIVAMPIAIVTSWALYDRLVLGKERKEMPRVVNSDLSNAVKEVDTEEKKR</sequence>
<evidence type="ECO:0000256" key="1">
    <source>
        <dbReference type="SAM" id="MobiDB-lite"/>
    </source>
</evidence>
<feature type="transmembrane region" description="Helical" evidence="2">
    <location>
        <begin position="85"/>
        <end position="103"/>
    </location>
</feature>
<keyword evidence="2" id="KW-1133">Transmembrane helix</keyword>
<dbReference type="STRING" id="236234.A0A1J9R9B9"/>
<evidence type="ECO:0000256" key="2">
    <source>
        <dbReference type="SAM" id="Phobius"/>
    </source>
</evidence>
<gene>
    <name evidence="3" type="ORF">BKCO1_900074</name>
</gene>
<feature type="region of interest" description="Disordered" evidence="1">
    <location>
        <begin position="1"/>
        <end position="75"/>
    </location>
</feature>
<evidence type="ECO:0000313" key="4">
    <source>
        <dbReference type="Proteomes" id="UP000183809"/>
    </source>
</evidence>
<dbReference type="Proteomes" id="UP000183809">
    <property type="component" value="Unassembled WGS sequence"/>
</dbReference>
<dbReference type="RefSeq" id="XP_020133038.1">
    <property type="nucleotide sequence ID" value="XM_020279900.1"/>
</dbReference>
<dbReference type="AlphaFoldDB" id="A0A1J9R9B9"/>
<dbReference type="OrthoDB" id="3784821at2759"/>
<keyword evidence="2" id="KW-0472">Membrane</keyword>
<evidence type="ECO:0000313" key="3">
    <source>
        <dbReference type="EMBL" id="OJD36778.1"/>
    </source>
</evidence>
<feature type="compositionally biased region" description="Low complexity" evidence="1">
    <location>
        <begin position="44"/>
        <end position="61"/>
    </location>
</feature>
<keyword evidence="4" id="KW-1185">Reference proteome</keyword>
<protein>
    <submittedName>
        <fullName evidence="3">Uncharacterized protein</fullName>
    </submittedName>
</protein>